<dbReference type="Proteomes" id="UP000503093">
    <property type="component" value="Segment"/>
</dbReference>
<dbReference type="KEGG" id="vg:64766672"/>
<evidence type="ECO:0000313" key="3">
    <source>
        <dbReference type="Proteomes" id="UP000503093"/>
    </source>
</evidence>
<evidence type="ECO:0000256" key="1">
    <source>
        <dbReference type="SAM" id="MobiDB-lite"/>
    </source>
</evidence>
<evidence type="ECO:0000313" key="2">
    <source>
        <dbReference type="EMBL" id="QIG58342.1"/>
    </source>
</evidence>
<organism evidence="2 3">
    <name type="scientific">Gordonia phage Skog</name>
    <dbReference type="NCBI Taxonomy" id="2704033"/>
    <lineage>
        <taxon>Viruses</taxon>
        <taxon>Duplodnaviria</taxon>
        <taxon>Heunggongvirae</taxon>
        <taxon>Uroviricota</taxon>
        <taxon>Caudoviricetes</taxon>
        <taxon>Skogvirus</taxon>
        <taxon>Skogvirus Skog</taxon>
    </lineage>
</organism>
<dbReference type="EMBL" id="MN908687">
    <property type="protein sequence ID" value="QIG58342.1"/>
    <property type="molecule type" value="Genomic_DNA"/>
</dbReference>
<dbReference type="GeneID" id="64766672"/>
<dbReference type="RefSeq" id="YP_010059440.1">
    <property type="nucleotide sequence ID" value="NC_054725.1"/>
</dbReference>
<reference evidence="2 3" key="1">
    <citation type="submission" date="2020-01" db="EMBL/GenBank/DDBJ databases">
        <authorList>
            <person name="Alvaro L.E."/>
            <person name="Baker K.N."/>
            <person name="Baxter I.S."/>
            <person name="Brown M.R."/>
            <person name="Driscoll K.D."/>
            <person name="Elrubaie J.M."/>
            <person name="Feith S.L."/>
            <person name="Indihar D.F."/>
            <person name="Knoch V.T."/>
            <person name="Koirtyohann K.M."/>
            <person name="Kratz M.A."/>
            <person name="Lear A.H."/>
            <person name="Lindblom K.E."/>
            <person name="Marcus E.R."/>
            <person name="Murphy M.E."/>
            <person name="Sensor R."/>
            <person name="Sherman S.J."/>
            <person name="Swift V.R."/>
            <person name="White K.E."/>
            <person name="Wills S.J."/>
            <person name="Gatt S.M."/>
            <person name="Lohbauer S.A."/>
            <person name="Power T.R."/>
            <person name="Rosales K.A."/>
            <person name="Sisson B.M."/>
            <person name="Isern S."/>
            <person name="Michael S.F."/>
            <person name="Sunnen C.N."/>
            <person name="Garlena R.A."/>
            <person name="Russell D.A."/>
            <person name="Pope W.H."/>
            <person name="Jacobs-Sera D."/>
            <person name="Hatfull G.F."/>
        </authorList>
    </citation>
    <scope>NUCLEOTIDE SEQUENCE [LARGE SCALE GENOMIC DNA]</scope>
</reference>
<proteinExistence type="predicted"/>
<feature type="compositionally biased region" description="Polar residues" evidence="1">
    <location>
        <begin position="32"/>
        <end position="46"/>
    </location>
</feature>
<protein>
    <submittedName>
        <fullName evidence="2">Uncharacterized protein</fullName>
    </submittedName>
</protein>
<name>A0A6G6XJR7_9CAUD</name>
<feature type="region of interest" description="Disordered" evidence="1">
    <location>
        <begin position="25"/>
        <end position="46"/>
    </location>
</feature>
<gene>
    <name evidence="2" type="primary">191</name>
    <name evidence="2" type="ORF">SEA_SKOG_190</name>
</gene>
<accession>A0A6G6XJR7</accession>
<sequence>MAKEASHRRDVCNYIASKGNTIRAHTADPGTTGASAIGTTPASAPTTWGAAVDGTGPDAGKAVSTGSGVSLSVPPNTVVTHYSISNGSTFLRGEALTNPITVGAGGAVTVDIVPQTKYS</sequence>
<keyword evidence="3" id="KW-1185">Reference proteome</keyword>